<evidence type="ECO:0000313" key="2">
    <source>
        <dbReference type="EMBL" id="CAB4136701.1"/>
    </source>
</evidence>
<accession>A0A6J5LR52</accession>
<gene>
    <name evidence="2" type="ORF">UFOVP308_54</name>
</gene>
<dbReference type="Pfam" id="PF17338">
    <property type="entry name" value="GP88"/>
    <property type="match status" value="1"/>
</dbReference>
<sequence length="252" mass="28211">MKNPYKTILQNEGLPYKTLLGTSSTKTVKGEKLGFLTAILYLTPDDNICAMAKLAGCMEGCLYSSGRGAFNSVQNARQAKTDFWYANQRAFLLSLCADVWSLHRSAAKSNQKLLVRPNGTSDIPWENYPIIDGKTIFQLFTDVQFYDYTKHPSRNLVGKTPGNYDLTYSFSSITPKPISIKGLTNKNNSRVAVVFQRKEDIPTSFRAWEVIDGDDTDVRHIEPKNVVVALYAKGKAKKDYSGFVQIKGVHYA</sequence>
<reference evidence="2" key="1">
    <citation type="submission" date="2020-04" db="EMBL/GenBank/DDBJ databases">
        <authorList>
            <person name="Chiriac C."/>
            <person name="Salcher M."/>
            <person name="Ghai R."/>
            <person name="Kavagutti S V."/>
        </authorList>
    </citation>
    <scope>NUCLEOTIDE SEQUENCE</scope>
</reference>
<protein>
    <recommendedName>
        <fullName evidence="1">Gene product 88 domain-containing protein</fullName>
    </recommendedName>
</protein>
<organism evidence="2">
    <name type="scientific">uncultured Caudovirales phage</name>
    <dbReference type="NCBI Taxonomy" id="2100421"/>
    <lineage>
        <taxon>Viruses</taxon>
        <taxon>Duplodnaviria</taxon>
        <taxon>Heunggongvirae</taxon>
        <taxon>Uroviricota</taxon>
        <taxon>Caudoviricetes</taxon>
        <taxon>Peduoviridae</taxon>
        <taxon>Maltschvirus</taxon>
        <taxon>Maltschvirus maltsch</taxon>
    </lineage>
</organism>
<dbReference type="EMBL" id="LR796319">
    <property type="protein sequence ID" value="CAB4136701.1"/>
    <property type="molecule type" value="Genomic_DNA"/>
</dbReference>
<dbReference type="InterPro" id="IPR020290">
    <property type="entry name" value="Gp88"/>
</dbReference>
<proteinExistence type="predicted"/>
<evidence type="ECO:0000259" key="1">
    <source>
        <dbReference type="Pfam" id="PF17338"/>
    </source>
</evidence>
<feature type="domain" description="Gene product 88" evidence="1">
    <location>
        <begin position="24"/>
        <end position="244"/>
    </location>
</feature>
<name>A0A6J5LR52_9CAUD</name>